<feature type="region of interest" description="Disordered" evidence="8">
    <location>
        <begin position="1"/>
        <end position="21"/>
    </location>
</feature>
<dbReference type="Pfam" id="PF02472">
    <property type="entry name" value="ExbD"/>
    <property type="match status" value="1"/>
</dbReference>
<dbReference type="GO" id="GO:0015031">
    <property type="term" value="P:protein transport"/>
    <property type="evidence" value="ECO:0007669"/>
    <property type="project" value="UniProtKB-KW"/>
</dbReference>
<keyword evidence="3" id="KW-1003">Cell membrane</keyword>
<dbReference type="GO" id="GO:0005886">
    <property type="term" value="C:plasma membrane"/>
    <property type="evidence" value="ECO:0007669"/>
    <property type="project" value="UniProtKB-SubCell"/>
</dbReference>
<name>E7C609_9HYPH</name>
<evidence type="ECO:0000256" key="8">
    <source>
        <dbReference type="SAM" id="MobiDB-lite"/>
    </source>
</evidence>
<evidence type="ECO:0000256" key="4">
    <source>
        <dbReference type="ARBA" id="ARBA00022692"/>
    </source>
</evidence>
<dbReference type="GO" id="GO:0022857">
    <property type="term" value="F:transmembrane transporter activity"/>
    <property type="evidence" value="ECO:0007669"/>
    <property type="project" value="InterPro"/>
</dbReference>
<evidence type="ECO:0000256" key="7">
    <source>
        <dbReference type="RuleBase" id="RU003879"/>
    </source>
</evidence>
<keyword evidence="4 7" id="KW-0812">Transmembrane</keyword>
<keyword evidence="5" id="KW-1133">Transmembrane helix</keyword>
<protein>
    <recommendedName>
        <fullName evidence="10">Biopolymer transporter ExbD</fullName>
    </recommendedName>
</protein>
<keyword evidence="7" id="KW-0653">Protein transport</keyword>
<evidence type="ECO:0000256" key="1">
    <source>
        <dbReference type="ARBA" id="ARBA00004162"/>
    </source>
</evidence>
<organism evidence="9">
    <name type="scientific">uncultured Rhizobium sp. HF0500_35F13</name>
    <dbReference type="NCBI Taxonomy" id="723627"/>
    <lineage>
        <taxon>Bacteria</taxon>
        <taxon>Pseudomonadati</taxon>
        <taxon>Pseudomonadota</taxon>
        <taxon>Alphaproteobacteria</taxon>
        <taxon>Hyphomicrobiales</taxon>
        <taxon>Rhizobiaceae</taxon>
        <taxon>Rhizobium/Agrobacterium group</taxon>
        <taxon>Rhizobium</taxon>
        <taxon>environmental samples</taxon>
    </lineage>
</organism>
<accession>E7C609</accession>
<evidence type="ECO:0000256" key="6">
    <source>
        <dbReference type="ARBA" id="ARBA00023136"/>
    </source>
</evidence>
<dbReference type="InterPro" id="IPR003400">
    <property type="entry name" value="ExbD"/>
</dbReference>
<comment type="subcellular location">
    <subcellularLocation>
        <location evidence="1">Cell membrane</location>
        <topology evidence="1">Single-pass membrane protein</topology>
    </subcellularLocation>
    <subcellularLocation>
        <location evidence="7">Cell membrane</location>
        <topology evidence="7">Single-pass type II membrane protein</topology>
    </subcellularLocation>
</comment>
<keyword evidence="7" id="KW-0813">Transport</keyword>
<sequence length="101" mass="11209">MELPLPHAASGSQPDQDEQQPRLIVNVAGDGQLQLAGRLVTIQQLQERLLTRRQISGDDLEVRIRSDRSVLYSRINPLMQACAKAGIWNVTFAVYQPGEGN</sequence>
<proteinExistence type="inferred from homology"/>
<dbReference type="AlphaFoldDB" id="E7C609"/>
<evidence type="ECO:0000256" key="3">
    <source>
        <dbReference type="ARBA" id="ARBA00022475"/>
    </source>
</evidence>
<evidence type="ECO:0000256" key="2">
    <source>
        <dbReference type="ARBA" id="ARBA00005811"/>
    </source>
</evidence>
<dbReference type="EMBL" id="GU568000">
    <property type="protein sequence ID" value="ADI22883.1"/>
    <property type="molecule type" value="Genomic_DNA"/>
</dbReference>
<evidence type="ECO:0008006" key="10">
    <source>
        <dbReference type="Google" id="ProtNLM"/>
    </source>
</evidence>
<reference evidence="9" key="1">
    <citation type="submission" date="2010-01" db="EMBL/GenBank/DDBJ databases">
        <title>Genome fragments of uncultured bacteria from the North Pacific subtropical Gyre.</title>
        <authorList>
            <person name="Pham V.D."/>
            <person name="Delong E.F."/>
        </authorList>
    </citation>
    <scope>NUCLEOTIDE SEQUENCE</scope>
</reference>
<keyword evidence="6" id="KW-0472">Membrane</keyword>
<evidence type="ECO:0000256" key="5">
    <source>
        <dbReference type="ARBA" id="ARBA00022989"/>
    </source>
</evidence>
<comment type="similarity">
    <text evidence="2 7">Belongs to the ExbD/TolR family.</text>
</comment>
<evidence type="ECO:0000313" key="9">
    <source>
        <dbReference type="EMBL" id="ADI22883.1"/>
    </source>
</evidence>
<dbReference type="Gene3D" id="3.30.420.270">
    <property type="match status" value="1"/>
</dbReference>